<dbReference type="InterPro" id="IPR036162">
    <property type="entry name" value="Resolvase-like_N_sf"/>
</dbReference>
<dbReference type="Gene3D" id="3.40.50.1390">
    <property type="entry name" value="Resolvase, N-terminal catalytic domain"/>
    <property type="match status" value="1"/>
</dbReference>
<dbReference type="EMBL" id="JBJIAB010000023">
    <property type="protein sequence ID" value="MFL0166729.1"/>
    <property type="molecule type" value="Genomic_DNA"/>
</dbReference>
<dbReference type="InterPro" id="IPR011109">
    <property type="entry name" value="DNA_bind_recombinase_dom"/>
</dbReference>
<evidence type="ECO:0000313" key="8">
    <source>
        <dbReference type="EMBL" id="MFL0166729.1"/>
    </source>
</evidence>
<evidence type="ECO:0000313" key="9">
    <source>
        <dbReference type="Proteomes" id="UP001623600"/>
    </source>
</evidence>
<dbReference type="Pfam" id="PF07508">
    <property type="entry name" value="Recombinase"/>
    <property type="match status" value="1"/>
</dbReference>
<gene>
    <name evidence="8" type="ORF">ACJDTP_16810</name>
</gene>
<dbReference type="InterPro" id="IPR038109">
    <property type="entry name" value="DNA_bind_recomb_sf"/>
</dbReference>
<dbReference type="RefSeq" id="WP_406761881.1">
    <property type="nucleotide sequence ID" value="NZ_JBJIAB010000023.1"/>
</dbReference>
<dbReference type="SMART" id="SM00857">
    <property type="entry name" value="Resolvase"/>
    <property type="match status" value="1"/>
</dbReference>
<dbReference type="InterPro" id="IPR006119">
    <property type="entry name" value="Resolv_N"/>
</dbReference>
<comment type="caution">
    <text evidence="8">The sequence shown here is derived from an EMBL/GenBank/DDBJ whole genome shotgun (WGS) entry which is preliminary data.</text>
</comment>
<evidence type="ECO:0000256" key="4">
    <source>
        <dbReference type="PROSITE-ProRule" id="PRU10137"/>
    </source>
</evidence>
<dbReference type="InterPro" id="IPR050639">
    <property type="entry name" value="SSR_resolvase"/>
</dbReference>
<evidence type="ECO:0000256" key="3">
    <source>
        <dbReference type="ARBA" id="ARBA00023172"/>
    </source>
</evidence>
<dbReference type="PROSITE" id="PS51737">
    <property type="entry name" value="RECOMBINASE_DNA_BIND"/>
    <property type="match status" value="1"/>
</dbReference>
<proteinExistence type="predicted"/>
<dbReference type="InterPro" id="IPR006118">
    <property type="entry name" value="Recombinase_CS"/>
</dbReference>
<feature type="active site" description="O-(5'-phospho-DNA)-serine intermediate" evidence="4">
    <location>
        <position position="10"/>
    </location>
</feature>
<keyword evidence="9" id="KW-1185">Reference proteome</keyword>
<dbReference type="PROSITE" id="PS00397">
    <property type="entry name" value="RECOMBINASES_1"/>
    <property type="match status" value="1"/>
</dbReference>
<keyword evidence="5" id="KW-0175">Coiled coil</keyword>
<reference evidence="8 9" key="1">
    <citation type="submission" date="2024-11" db="EMBL/GenBank/DDBJ databases">
        <authorList>
            <person name="Heng Y.C."/>
            <person name="Lim A.C.H."/>
            <person name="Lee J.K.Y."/>
            <person name="Kittelmann S."/>
        </authorList>
    </citation>
    <scope>NUCLEOTIDE SEQUENCE [LARGE SCALE GENOMIC DNA]</scope>
    <source>
        <strain evidence="8 9">WILCCON 0112</strain>
    </source>
</reference>
<name>A0ABW8S783_9CLOT</name>
<evidence type="ECO:0000256" key="2">
    <source>
        <dbReference type="ARBA" id="ARBA00023125"/>
    </source>
</evidence>
<dbReference type="CDD" id="cd00338">
    <property type="entry name" value="Ser_Recombinase"/>
    <property type="match status" value="1"/>
</dbReference>
<organism evidence="8 9">
    <name type="scientific">Candidatus Clostridium helianthi</name>
    <dbReference type="NCBI Taxonomy" id="3381660"/>
    <lineage>
        <taxon>Bacteria</taxon>
        <taxon>Bacillati</taxon>
        <taxon>Bacillota</taxon>
        <taxon>Clostridia</taxon>
        <taxon>Eubacteriales</taxon>
        <taxon>Clostridiaceae</taxon>
        <taxon>Clostridium</taxon>
    </lineage>
</organism>
<protein>
    <submittedName>
        <fullName evidence="8">Recombinase family protein</fullName>
    </submittedName>
</protein>
<keyword evidence="2" id="KW-0238">DNA-binding</keyword>
<keyword evidence="3" id="KW-0233">DNA recombination</keyword>
<evidence type="ECO:0000259" key="7">
    <source>
        <dbReference type="PROSITE" id="PS51737"/>
    </source>
</evidence>
<dbReference type="PROSITE" id="PS51736">
    <property type="entry name" value="RECOMBINASES_3"/>
    <property type="match status" value="1"/>
</dbReference>
<accession>A0ABW8S783</accession>
<dbReference type="SUPFAM" id="SSF53041">
    <property type="entry name" value="Resolvase-like"/>
    <property type="match status" value="1"/>
</dbReference>
<dbReference type="Pfam" id="PF00239">
    <property type="entry name" value="Resolvase"/>
    <property type="match status" value="1"/>
</dbReference>
<evidence type="ECO:0000256" key="1">
    <source>
        <dbReference type="ARBA" id="ARBA00022908"/>
    </source>
</evidence>
<evidence type="ECO:0000256" key="5">
    <source>
        <dbReference type="SAM" id="Coils"/>
    </source>
</evidence>
<sequence>MKIALYVRVSTEEQESSLINQKEYIKSLYPDDEIIVYQDFGISGTKITGRDSFIQMMIDAGLKQHFITKKKFIFVADENKDPIFDKIVTKSVTRFARNTDILAIWKELEQKGVYVHFTDINKDTSSKTDSFVLNLSLTLGQEESANISERTKFGNMATAKANKIRNNSLYGYTFIRESNSLIIKEDEADVVRRMFELCIQGNGYVKISEILASEGIFNNDGQPFAMSTIKNMIHNKKYAGFNVRNQWQSKNLFSENHTNVRTKKENWIIQKNDRIEPIISEETWNLAHEQINKRLLHQNTGGTTEKRDTQGKLICNCCGKSFYICHSRKKGSAINSHPYYICATKKKEGKSVCDNDNIKLNKVDLFIDNLCKNYYKNIRLSNKARLVKLQYELKQAKTKSVVDINKQIDDIMANIVKIEEQLSKLIDNFLECSDVMKKVIDKKIKVLEASIEQNNNELLKLERTKNNINSDKLEIENKIKEIKNELKALDTAELTRDQLMDKVKFIKIDKGNKFIVEYC</sequence>
<feature type="domain" description="Recombinase" evidence="7">
    <location>
        <begin position="169"/>
        <end position="297"/>
    </location>
</feature>
<dbReference type="InterPro" id="IPR025827">
    <property type="entry name" value="Zn_ribbon_recom_dom"/>
</dbReference>
<evidence type="ECO:0000259" key="6">
    <source>
        <dbReference type="PROSITE" id="PS51736"/>
    </source>
</evidence>
<keyword evidence="1" id="KW-0229">DNA integration</keyword>
<dbReference type="Gene3D" id="3.90.1750.20">
    <property type="entry name" value="Putative Large Serine Recombinase, Chain B, Domain 2"/>
    <property type="match status" value="1"/>
</dbReference>
<feature type="coiled-coil region" evidence="5">
    <location>
        <begin position="401"/>
        <end position="502"/>
    </location>
</feature>
<dbReference type="PANTHER" id="PTHR30461:SF23">
    <property type="entry name" value="DNA RECOMBINASE-RELATED"/>
    <property type="match status" value="1"/>
</dbReference>
<dbReference type="Pfam" id="PF13408">
    <property type="entry name" value="Zn_ribbon_recom"/>
    <property type="match status" value="1"/>
</dbReference>
<dbReference type="PANTHER" id="PTHR30461">
    <property type="entry name" value="DNA-INVERTASE FROM LAMBDOID PROPHAGE"/>
    <property type="match status" value="1"/>
</dbReference>
<dbReference type="Proteomes" id="UP001623600">
    <property type="component" value="Unassembled WGS sequence"/>
</dbReference>
<feature type="domain" description="Resolvase/invertase-type recombinase catalytic" evidence="6">
    <location>
        <begin position="2"/>
        <end position="162"/>
    </location>
</feature>